<evidence type="ECO:0000256" key="1">
    <source>
        <dbReference type="SAM" id="Coils"/>
    </source>
</evidence>
<organism evidence="3">
    <name type="scientific">marine sediment metagenome</name>
    <dbReference type="NCBI Taxonomy" id="412755"/>
    <lineage>
        <taxon>unclassified sequences</taxon>
        <taxon>metagenomes</taxon>
        <taxon>ecological metagenomes</taxon>
    </lineage>
</organism>
<keyword evidence="1" id="KW-0175">Coiled coil</keyword>
<dbReference type="InterPro" id="IPR036366">
    <property type="entry name" value="PGBDSf"/>
</dbReference>
<dbReference type="Pfam" id="PF01471">
    <property type="entry name" value="PG_binding_1"/>
    <property type="match status" value="1"/>
</dbReference>
<dbReference type="Gene3D" id="1.10.101.10">
    <property type="entry name" value="PGBD-like superfamily/PGBD"/>
    <property type="match status" value="1"/>
</dbReference>
<dbReference type="EMBL" id="BARV01037662">
    <property type="protein sequence ID" value="GAI53073.1"/>
    <property type="molecule type" value="Genomic_DNA"/>
</dbReference>
<reference evidence="3" key="1">
    <citation type="journal article" date="2014" name="Front. Microbiol.">
        <title>High frequency of phylogenetically diverse reductive dehalogenase-homologous genes in deep subseafloor sedimentary metagenomes.</title>
        <authorList>
            <person name="Kawai M."/>
            <person name="Futagami T."/>
            <person name="Toyoda A."/>
            <person name="Takaki Y."/>
            <person name="Nishi S."/>
            <person name="Hori S."/>
            <person name="Arai W."/>
            <person name="Tsubouchi T."/>
            <person name="Morono Y."/>
            <person name="Uchiyama I."/>
            <person name="Ito T."/>
            <person name="Fujiyama A."/>
            <person name="Inagaki F."/>
            <person name="Takami H."/>
        </authorList>
    </citation>
    <scope>NUCLEOTIDE SEQUENCE</scope>
    <source>
        <strain evidence="3">Expedition CK06-06</strain>
    </source>
</reference>
<protein>
    <recommendedName>
        <fullName evidence="2">Peptidoglycan binding-like domain-containing protein</fullName>
    </recommendedName>
</protein>
<evidence type="ECO:0000259" key="2">
    <source>
        <dbReference type="Pfam" id="PF01471"/>
    </source>
</evidence>
<proteinExistence type="predicted"/>
<feature type="coiled-coil region" evidence="1">
    <location>
        <begin position="30"/>
        <end position="64"/>
    </location>
</feature>
<gene>
    <name evidence="3" type="ORF">S06H3_58216</name>
</gene>
<comment type="caution">
    <text evidence="3">The sequence shown here is derived from an EMBL/GenBank/DDBJ whole genome shotgun (WGS) entry which is preliminary data.</text>
</comment>
<name>X1PB61_9ZZZZ</name>
<accession>X1PB61</accession>
<sequence length="158" mass="18051">MKENSFTGLLLKAANKPIIKNPTKNKETEEEEKAELMKELLARIEFLEEEIARIRAEIETILASRQNSVSCGKFEVDLYYGMKTNSQVRCLQEFLKTQGTEIYPEGLITGNFLELTRQAIKRYQEKHADKILKPLDLSEGTGYFGPLTRATANQELGY</sequence>
<feature type="domain" description="Peptidoglycan binding-like" evidence="2">
    <location>
        <begin position="85"/>
        <end position="127"/>
    </location>
</feature>
<dbReference type="AlphaFoldDB" id="X1PB61"/>
<dbReference type="InterPro" id="IPR002477">
    <property type="entry name" value="Peptidoglycan-bd-like"/>
</dbReference>
<evidence type="ECO:0000313" key="3">
    <source>
        <dbReference type="EMBL" id="GAI53073.1"/>
    </source>
</evidence>